<proteinExistence type="inferred from homology"/>
<evidence type="ECO:0000256" key="2">
    <source>
        <dbReference type="ARBA" id="ARBA00022737"/>
    </source>
</evidence>
<dbReference type="AlphaFoldDB" id="A0A0G0Y211"/>
<dbReference type="InterPro" id="IPR015391">
    <property type="entry name" value="SurA_N"/>
</dbReference>
<sequence length="413" mass="47151">MKLIVNFIFLFIFLSPCFAQSKPVDGVVAIVNEDVITEGELRERIENIKKSLPPDAVLPPQAELREKVLNEQINAVLELQIAKKANIAVTDEQTENAIAMVAKNNNISAAELKQRIQETGIPYDQYFQEIHDQLVIHKLQEQELLPLIRISNQEIQDYLKYAPEKIKPAEDYHVIDYLISIPEVLTPEQETQFQMQANQISLLLKANKSIADISSVEKTDLGWRHLNELPTLFQPVILKMHLNQVSIVRAPNGFHILQLVEWKGMPQKLMQEMHLKKIYLKEDALNDAQRIKNRLVQIRAQIASGGDFSVIASQISQDPESRIEGGDLGWLKPGSYEPDIEAAIRNLKPGEVSQPVKVQQGWVLVQVVGRRDLQNKQSIREAEAREAIFQRKITEKLQDWLKQARAQAYISIF</sequence>
<dbReference type="PROSITE" id="PS50198">
    <property type="entry name" value="PPIC_PPIASE_2"/>
    <property type="match status" value="1"/>
</dbReference>
<accession>A0A0G0Y211</accession>
<organism evidence="10 11">
    <name type="scientific">Candidatus Amesbacteria bacterium GW2011_GWA2_42_12</name>
    <dbReference type="NCBI Taxonomy" id="1618356"/>
    <lineage>
        <taxon>Bacteria</taxon>
        <taxon>Candidatus Amesiibacteriota</taxon>
    </lineage>
</organism>
<evidence type="ECO:0000259" key="9">
    <source>
        <dbReference type="PROSITE" id="PS50198"/>
    </source>
</evidence>
<dbReference type="GO" id="GO:0050821">
    <property type="term" value="P:protein stabilization"/>
    <property type="evidence" value="ECO:0007669"/>
    <property type="project" value="InterPro"/>
</dbReference>
<evidence type="ECO:0000256" key="7">
    <source>
        <dbReference type="PROSITE-ProRule" id="PRU00278"/>
    </source>
</evidence>
<protein>
    <submittedName>
        <fullName evidence="10">Chaperone SurA</fullName>
    </submittedName>
</protein>
<dbReference type="Gene3D" id="3.10.50.40">
    <property type="match status" value="2"/>
</dbReference>
<dbReference type="GO" id="GO:0030288">
    <property type="term" value="C:outer membrane-bounded periplasmic space"/>
    <property type="evidence" value="ECO:0007669"/>
    <property type="project" value="InterPro"/>
</dbReference>
<evidence type="ECO:0000313" key="10">
    <source>
        <dbReference type="EMBL" id="KKS30682.1"/>
    </source>
</evidence>
<feature type="domain" description="PpiC" evidence="9">
    <location>
        <begin position="270"/>
        <end position="369"/>
    </location>
</feature>
<evidence type="ECO:0000256" key="3">
    <source>
        <dbReference type="ARBA" id="ARBA00022764"/>
    </source>
</evidence>
<dbReference type="GO" id="GO:0043165">
    <property type="term" value="P:Gram-negative-bacterium-type cell outer membrane assembly"/>
    <property type="evidence" value="ECO:0007669"/>
    <property type="project" value="InterPro"/>
</dbReference>
<dbReference type="GO" id="GO:0003755">
    <property type="term" value="F:peptidyl-prolyl cis-trans isomerase activity"/>
    <property type="evidence" value="ECO:0007669"/>
    <property type="project" value="UniProtKB-KW"/>
</dbReference>
<keyword evidence="5" id="KW-0143">Chaperone</keyword>
<reference evidence="10 11" key="1">
    <citation type="journal article" date="2015" name="Nature">
        <title>rRNA introns, odd ribosomes, and small enigmatic genomes across a large radiation of phyla.</title>
        <authorList>
            <person name="Brown C.T."/>
            <person name="Hug L.A."/>
            <person name="Thomas B.C."/>
            <person name="Sharon I."/>
            <person name="Castelle C.J."/>
            <person name="Singh A."/>
            <person name="Wilkins M.J."/>
            <person name="Williams K.H."/>
            <person name="Banfield J.F."/>
        </authorList>
    </citation>
    <scope>NUCLEOTIDE SEQUENCE [LARGE SCALE GENOMIC DNA]</scope>
</reference>
<dbReference type="InterPro" id="IPR050280">
    <property type="entry name" value="OMP_Chaperone_SurA"/>
</dbReference>
<evidence type="ECO:0000256" key="8">
    <source>
        <dbReference type="SAM" id="SignalP"/>
    </source>
</evidence>
<dbReference type="InterPro" id="IPR046357">
    <property type="entry name" value="PPIase_dom_sf"/>
</dbReference>
<feature type="chain" id="PRO_5007768428" evidence="8">
    <location>
        <begin position="22"/>
        <end position="413"/>
    </location>
</feature>
<dbReference type="SUPFAM" id="SSF54534">
    <property type="entry name" value="FKBP-like"/>
    <property type="match status" value="2"/>
</dbReference>
<dbReference type="Proteomes" id="UP000034160">
    <property type="component" value="Unassembled WGS sequence"/>
</dbReference>
<dbReference type="PANTHER" id="PTHR47637:SF1">
    <property type="entry name" value="CHAPERONE SURA"/>
    <property type="match status" value="1"/>
</dbReference>
<dbReference type="STRING" id="1618356.UU93_C0033G0011"/>
<dbReference type="SUPFAM" id="SSF109998">
    <property type="entry name" value="Triger factor/SurA peptide-binding domain-like"/>
    <property type="match status" value="1"/>
</dbReference>
<dbReference type="InterPro" id="IPR023034">
    <property type="entry name" value="PPIase_SurA"/>
</dbReference>
<comment type="caution">
    <text evidence="10">The sequence shown here is derived from an EMBL/GenBank/DDBJ whole genome shotgun (WGS) entry which is preliminary data.</text>
</comment>
<feature type="signal peptide" evidence="8">
    <location>
        <begin position="1"/>
        <end position="21"/>
    </location>
</feature>
<keyword evidence="3" id="KW-0574">Periplasm</keyword>
<dbReference type="InterPro" id="IPR000297">
    <property type="entry name" value="PPIase_PpiC"/>
</dbReference>
<dbReference type="PANTHER" id="PTHR47637">
    <property type="entry name" value="CHAPERONE SURA"/>
    <property type="match status" value="1"/>
</dbReference>
<evidence type="ECO:0000256" key="5">
    <source>
        <dbReference type="ARBA" id="ARBA00023186"/>
    </source>
</evidence>
<dbReference type="Pfam" id="PF00639">
    <property type="entry name" value="Rotamase"/>
    <property type="match status" value="1"/>
</dbReference>
<dbReference type="GO" id="GO:0042277">
    <property type="term" value="F:peptide binding"/>
    <property type="evidence" value="ECO:0007669"/>
    <property type="project" value="InterPro"/>
</dbReference>
<dbReference type="InterPro" id="IPR027304">
    <property type="entry name" value="Trigger_fact/SurA_dom_sf"/>
</dbReference>
<dbReference type="Gene3D" id="1.10.4030.10">
    <property type="entry name" value="Porin chaperone SurA, peptide-binding domain"/>
    <property type="match status" value="1"/>
</dbReference>
<name>A0A0G0Y211_9BACT</name>
<dbReference type="GO" id="GO:0006457">
    <property type="term" value="P:protein folding"/>
    <property type="evidence" value="ECO:0007669"/>
    <property type="project" value="InterPro"/>
</dbReference>
<dbReference type="GO" id="GO:0051082">
    <property type="term" value="F:unfolded protein binding"/>
    <property type="evidence" value="ECO:0007669"/>
    <property type="project" value="InterPro"/>
</dbReference>
<evidence type="ECO:0000256" key="4">
    <source>
        <dbReference type="ARBA" id="ARBA00023110"/>
    </source>
</evidence>
<evidence type="ECO:0000256" key="1">
    <source>
        <dbReference type="ARBA" id="ARBA00022729"/>
    </source>
</evidence>
<dbReference type="EMBL" id="LCCN01000033">
    <property type="protein sequence ID" value="KKS30682.1"/>
    <property type="molecule type" value="Genomic_DNA"/>
</dbReference>
<evidence type="ECO:0000313" key="11">
    <source>
        <dbReference type="Proteomes" id="UP000034160"/>
    </source>
</evidence>
<keyword evidence="4 7" id="KW-0697">Rotamase</keyword>
<keyword evidence="2" id="KW-0677">Repeat</keyword>
<keyword evidence="1 8" id="KW-0732">Signal</keyword>
<evidence type="ECO:0000256" key="6">
    <source>
        <dbReference type="ARBA" id="ARBA00023235"/>
    </source>
</evidence>
<dbReference type="HAMAP" id="MF_01183">
    <property type="entry name" value="Chaperone_SurA"/>
    <property type="match status" value="1"/>
</dbReference>
<dbReference type="Pfam" id="PF09312">
    <property type="entry name" value="SurA_N"/>
    <property type="match status" value="1"/>
</dbReference>
<gene>
    <name evidence="10" type="ORF">UU93_C0033G0011</name>
</gene>
<keyword evidence="6 7" id="KW-0413">Isomerase</keyword>